<keyword evidence="3" id="KW-1185">Reference proteome</keyword>
<name>A0A9D3X1R7_9SAUR</name>
<feature type="compositionally biased region" description="Polar residues" evidence="1">
    <location>
        <begin position="41"/>
        <end position="54"/>
    </location>
</feature>
<reference evidence="2" key="1">
    <citation type="submission" date="2021-09" db="EMBL/GenBank/DDBJ databases">
        <title>The genome of Mauremys mutica provides insights into the evolution of semi-aquatic lifestyle.</title>
        <authorList>
            <person name="Gong S."/>
            <person name="Gao Y."/>
        </authorList>
    </citation>
    <scope>NUCLEOTIDE SEQUENCE</scope>
    <source>
        <strain evidence="2">MM-2020</strain>
        <tissue evidence="2">Muscle</tissue>
    </source>
</reference>
<proteinExistence type="predicted"/>
<protein>
    <submittedName>
        <fullName evidence="2">Uncharacterized protein</fullName>
    </submittedName>
</protein>
<evidence type="ECO:0000256" key="1">
    <source>
        <dbReference type="SAM" id="MobiDB-lite"/>
    </source>
</evidence>
<sequence>MVDTMSSNTLSNNFIGLVQNLSTFIHISHRSITFKKKIQKDTMTQTEGTSSVSGNECGGSERSRQALHEARWHSHCQALHVINAVFYFSETLLNILQNATTVSVSAKQRGL</sequence>
<accession>A0A9D3X1R7</accession>
<evidence type="ECO:0000313" key="2">
    <source>
        <dbReference type="EMBL" id="KAH1170988.1"/>
    </source>
</evidence>
<evidence type="ECO:0000313" key="3">
    <source>
        <dbReference type="Proteomes" id="UP000827986"/>
    </source>
</evidence>
<dbReference type="AlphaFoldDB" id="A0A9D3X1R7"/>
<comment type="caution">
    <text evidence="2">The sequence shown here is derived from an EMBL/GenBank/DDBJ whole genome shotgun (WGS) entry which is preliminary data.</text>
</comment>
<organism evidence="2 3">
    <name type="scientific">Mauremys mutica</name>
    <name type="common">yellowpond turtle</name>
    <dbReference type="NCBI Taxonomy" id="74926"/>
    <lineage>
        <taxon>Eukaryota</taxon>
        <taxon>Metazoa</taxon>
        <taxon>Chordata</taxon>
        <taxon>Craniata</taxon>
        <taxon>Vertebrata</taxon>
        <taxon>Euteleostomi</taxon>
        <taxon>Archelosauria</taxon>
        <taxon>Testudinata</taxon>
        <taxon>Testudines</taxon>
        <taxon>Cryptodira</taxon>
        <taxon>Durocryptodira</taxon>
        <taxon>Testudinoidea</taxon>
        <taxon>Geoemydidae</taxon>
        <taxon>Geoemydinae</taxon>
        <taxon>Mauremys</taxon>
    </lineage>
</organism>
<dbReference type="Proteomes" id="UP000827986">
    <property type="component" value="Unassembled WGS sequence"/>
</dbReference>
<feature type="region of interest" description="Disordered" evidence="1">
    <location>
        <begin position="39"/>
        <end position="63"/>
    </location>
</feature>
<dbReference type="EMBL" id="JAHDVG010000483">
    <property type="protein sequence ID" value="KAH1170988.1"/>
    <property type="molecule type" value="Genomic_DNA"/>
</dbReference>
<gene>
    <name evidence="2" type="ORF">KIL84_006606</name>
</gene>